<dbReference type="InterPro" id="IPR011856">
    <property type="entry name" value="tRNA_endonuc-like_dom_sf"/>
</dbReference>
<sequence length="280" mass="32289">MKIRESVSPRRVQSSVDFRLTIETLLTPQYYGTQEVRLPAVDCRNVEHGILYDPLLKAGMQRIGTGSSNVGVKLARCVECLSVLERAVWLAFVFNPIIVDIREQYPMADPEIVRRRVQANESLRRADVPSLDFVVTLIHPNTHRLMYAGISVKLSKVVSTKKVKARNKREMTFCAGLDWPWFIITELNLDAVQCKNRRVLREYIRRSRVADFEDILVPFAHEFLGTGQSTPLDRRIERVARRLGRSLDDGYRAFSFAVMMGLIRLDWTQLINQFQPLKIL</sequence>
<dbReference type="SUPFAM" id="SSF52980">
    <property type="entry name" value="Restriction endonuclease-like"/>
    <property type="match status" value="1"/>
</dbReference>
<dbReference type="GO" id="GO:0003676">
    <property type="term" value="F:nucleic acid binding"/>
    <property type="evidence" value="ECO:0007669"/>
    <property type="project" value="InterPro"/>
</dbReference>
<proteinExistence type="predicted"/>
<comment type="caution">
    <text evidence="1">The sequence shown here is derived from an EMBL/GenBank/DDBJ whole genome shotgun (WGS) entry which is preliminary data.</text>
</comment>
<protein>
    <submittedName>
        <fullName evidence="1">Uncharacterized protein</fullName>
    </submittedName>
</protein>
<keyword evidence="2" id="KW-1185">Reference proteome</keyword>
<dbReference type="InterPro" id="IPR011335">
    <property type="entry name" value="Restrct_endonuc-II-like"/>
</dbReference>
<dbReference type="AlphaFoldDB" id="A0A158ACJ2"/>
<reference evidence="1" key="1">
    <citation type="submission" date="2016-01" db="EMBL/GenBank/DDBJ databases">
        <authorList>
            <person name="Peeters C."/>
        </authorList>
    </citation>
    <scope>NUCLEOTIDE SEQUENCE</scope>
    <source>
        <strain evidence="1">LMG 29322</strain>
    </source>
</reference>
<dbReference type="Gene3D" id="3.40.1350.10">
    <property type="match status" value="1"/>
</dbReference>
<evidence type="ECO:0000313" key="2">
    <source>
        <dbReference type="Proteomes" id="UP000054851"/>
    </source>
</evidence>
<accession>A0A158ACJ2</accession>
<dbReference type="Proteomes" id="UP000054851">
    <property type="component" value="Unassembled WGS sequence"/>
</dbReference>
<dbReference type="STRING" id="1777140.AWB79_02200"/>
<dbReference type="CDD" id="cd22362">
    <property type="entry name" value="TnsA_endonuclease-like"/>
    <property type="match status" value="1"/>
</dbReference>
<dbReference type="EMBL" id="FCOA02000005">
    <property type="protein sequence ID" value="SAK55561.1"/>
    <property type="molecule type" value="Genomic_DNA"/>
</dbReference>
<name>A0A158ACJ2_9BURK</name>
<gene>
    <name evidence="1" type="ORF">AWB79_02200</name>
</gene>
<dbReference type="OrthoDB" id="9102212at2"/>
<organism evidence="1 2">
    <name type="scientific">Caballeronia hypogeia</name>
    <dbReference type="NCBI Taxonomy" id="1777140"/>
    <lineage>
        <taxon>Bacteria</taxon>
        <taxon>Pseudomonadati</taxon>
        <taxon>Pseudomonadota</taxon>
        <taxon>Betaproteobacteria</taxon>
        <taxon>Burkholderiales</taxon>
        <taxon>Burkholderiaceae</taxon>
        <taxon>Caballeronia</taxon>
    </lineage>
</organism>
<dbReference type="RefSeq" id="WP_061167442.1">
    <property type="nucleotide sequence ID" value="NZ_FCOA02000005.1"/>
</dbReference>
<evidence type="ECO:0000313" key="1">
    <source>
        <dbReference type="EMBL" id="SAK55561.1"/>
    </source>
</evidence>